<evidence type="ECO:0000313" key="2">
    <source>
        <dbReference type="Proteomes" id="UP000224336"/>
    </source>
</evidence>
<evidence type="ECO:0000313" key="1">
    <source>
        <dbReference type="EMBL" id="ANM44786.1"/>
    </source>
</evidence>
<name>A0A192Y6V2_9CAUD</name>
<dbReference type="EMBL" id="KU521356">
    <property type="protein sequence ID" value="ANM44786.1"/>
    <property type="molecule type" value="Genomic_DNA"/>
</dbReference>
<reference evidence="1 2" key="1">
    <citation type="journal article" date="2016" name="Sci. Rep.">
        <title>A proposed integrated approach for the preclinical evaluation of phage therapy in Pseudomonas infections.</title>
        <authorList>
            <person name="Danis-Wlodarczyk K."/>
            <person name="Vandenheuvel D."/>
            <person name="Jang H.B."/>
            <person name="Briers Y."/>
            <person name="Olszak T."/>
            <person name="Arabski M."/>
            <person name="Wasik S."/>
            <person name="Drabik M."/>
            <person name="Higgins G."/>
            <person name="Tyrrell J."/>
            <person name="Harvey B.J."/>
            <person name="Noben J.P."/>
            <person name="Lavigne R."/>
            <person name="Drulis-Kawa Z."/>
        </authorList>
    </citation>
    <scope>NUCLEOTIDE SEQUENCE [LARGE SCALE GENOMIC DNA]</scope>
</reference>
<sequence>MEDFKEIEIYSMTFIDHSENASRVVIAQITTLDDRTVYGVMEVNGFGGQATTNLRRFEQNRQHARYFFTKSVATAHAEAYVKYLNDDMVEQDYLDMNTGYNYTEFMNMVNI</sequence>
<organism evidence="1 2">
    <name type="scientific">Pseudomonas phage KTN4</name>
    <dbReference type="NCBI Taxonomy" id="1862701"/>
    <lineage>
        <taxon>Viruses</taxon>
        <taxon>Duplodnaviria</taxon>
        <taxon>Heunggongvirae</taxon>
        <taxon>Uroviricota</taxon>
        <taxon>Caudoviricetes</taxon>
        <taxon>Chimalliviridae</taxon>
        <taxon>Phikzvirus</taxon>
        <taxon>Phikzvirus phiKZ</taxon>
    </lineage>
</organism>
<protein>
    <submittedName>
        <fullName evidence="1">Uncharacterized protein</fullName>
    </submittedName>
</protein>
<dbReference type="Proteomes" id="UP000224336">
    <property type="component" value="Segment"/>
</dbReference>
<gene>
    <name evidence="1" type="ORF">KTN4_028</name>
</gene>
<proteinExistence type="predicted"/>
<accession>A0A192Y6V2</accession>